<evidence type="ECO:0000256" key="6">
    <source>
        <dbReference type="ARBA" id="ARBA00023002"/>
    </source>
</evidence>
<dbReference type="SUPFAM" id="SSF51395">
    <property type="entry name" value="FMN-linked oxidoreductases"/>
    <property type="match status" value="1"/>
</dbReference>
<evidence type="ECO:0000256" key="5">
    <source>
        <dbReference type="ARBA" id="ARBA00022723"/>
    </source>
</evidence>
<keyword evidence="6" id="KW-0560">Oxidoreductase</keyword>
<keyword evidence="4" id="KW-0288">FMN</keyword>
<proteinExistence type="predicted"/>
<dbReference type="GO" id="GO:0016491">
    <property type="term" value="F:oxidoreductase activity"/>
    <property type="evidence" value="ECO:0007669"/>
    <property type="project" value="UniProtKB-KW"/>
</dbReference>
<keyword evidence="3" id="KW-0285">Flavoprotein</keyword>
<dbReference type="InterPro" id="IPR013785">
    <property type="entry name" value="Aldolase_TIM"/>
</dbReference>
<accession>X0WFV0</accession>
<evidence type="ECO:0000256" key="8">
    <source>
        <dbReference type="ARBA" id="ARBA00023014"/>
    </source>
</evidence>
<dbReference type="PANTHER" id="PTHR42917:SF2">
    <property type="entry name" value="2,4-DIENOYL-COA REDUCTASE [(2E)-ENOYL-COA-PRODUCING]"/>
    <property type="match status" value="1"/>
</dbReference>
<evidence type="ECO:0000256" key="7">
    <source>
        <dbReference type="ARBA" id="ARBA00023004"/>
    </source>
</evidence>
<dbReference type="InterPro" id="IPR001155">
    <property type="entry name" value="OxRdtase_FMN_N"/>
</dbReference>
<evidence type="ECO:0000256" key="2">
    <source>
        <dbReference type="ARBA" id="ARBA00001966"/>
    </source>
</evidence>
<organism evidence="10">
    <name type="scientific">marine sediment metagenome</name>
    <dbReference type="NCBI Taxonomy" id="412755"/>
    <lineage>
        <taxon>unclassified sequences</taxon>
        <taxon>metagenomes</taxon>
        <taxon>ecological metagenomes</taxon>
    </lineage>
</organism>
<dbReference type="AlphaFoldDB" id="X0WFV0"/>
<gene>
    <name evidence="10" type="ORF">S01H1_49411</name>
</gene>
<dbReference type="Gene3D" id="3.20.20.70">
    <property type="entry name" value="Aldolase class I"/>
    <property type="match status" value="1"/>
</dbReference>
<evidence type="ECO:0000313" key="10">
    <source>
        <dbReference type="EMBL" id="GAG22052.1"/>
    </source>
</evidence>
<reference evidence="10" key="1">
    <citation type="journal article" date="2014" name="Front. Microbiol.">
        <title>High frequency of phylogenetically diverse reductive dehalogenase-homologous genes in deep subseafloor sedimentary metagenomes.</title>
        <authorList>
            <person name="Kawai M."/>
            <person name="Futagami T."/>
            <person name="Toyoda A."/>
            <person name="Takaki Y."/>
            <person name="Nishi S."/>
            <person name="Hori S."/>
            <person name="Arai W."/>
            <person name="Tsubouchi T."/>
            <person name="Morono Y."/>
            <person name="Uchiyama I."/>
            <person name="Ito T."/>
            <person name="Fujiyama A."/>
            <person name="Inagaki F."/>
            <person name="Takami H."/>
        </authorList>
    </citation>
    <scope>NUCLEOTIDE SEQUENCE</scope>
    <source>
        <strain evidence="10">Expedition CK06-06</strain>
    </source>
</reference>
<dbReference type="EMBL" id="BARS01031785">
    <property type="protein sequence ID" value="GAG22052.1"/>
    <property type="molecule type" value="Genomic_DNA"/>
</dbReference>
<comment type="caution">
    <text evidence="10">The sequence shown here is derived from an EMBL/GenBank/DDBJ whole genome shotgun (WGS) entry which is preliminary data.</text>
</comment>
<name>X0WFV0_9ZZZZ</name>
<dbReference type="GO" id="GO:0051536">
    <property type="term" value="F:iron-sulfur cluster binding"/>
    <property type="evidence" value="ECO:0007669"/>
    <property type="project" value="UniProtKB-KW"/>
</dbReference>
<evidence type="ECO:0000259" key="9">
    <source>
        <dbReference type="Pfam" id="PF00724"/>
    </source>
</evidence>
<evidence type="ECO:0000256" key="1">
    <source>
        <dbReference type="ARBA" id="ARBA00001917"/>
    </source>
</evidence>
<keyword evidence="7" id="KW-0408">Iron</keyword>
<dbReference type="GO" id="GO:0046872">
    <property type="term" value="F:metal ion binding"/>
    <property type="evidence" value="ECO:0007669"/>
    <property type="project" value="UniProtKB-KW"/>
</dbReference>
<comment type="cofactor">
    <cofactor evidence="2">
        <name>[4Fe-4S] cluster</name>
        <dbReference type="ChEBI" id="CHEBI:49883"/>
    </cofactor>
</comment>
<dbReference type="Pfam" id="PF00724">
    <property type="entry name" value="Oxidored_FMN"/>
    <property type="match status" value="1"/>
</dbReference>
<dbReference type="PANTHER" id="PTHR42917">
    <property type="entry name" value="2,4-DIENOYL-COA REDUCTASE"/>
    <property type="match status" value="1"/>
</dbReference>
<feature type="non-terminal residue" evidence="10">
    <location>
        <position position="159"/>
    </location>
</feature>
<keyword evidence="5" id="KW-0479">Metal-binding</keyword>
<keyword evidence="8" id="KW-0411">Iron-sulfur</keyword>
<evidence type="ECO:0000256" key="3">
    <source>
        <dbReference type="ARBA" id="ARBA00022630"/>
    </source>
</evidence>
<dbReference type="InterPro" id="IPR051793">
    <property type="entry name" value="NADH:flavin_oxidoreductase"/>
</dbReference>
<protein>
    <recommendedName>
        <fullName evidence="9">NADH:flavin oxidoreductase/NADH oxidase N-terminal domain-containing protein</fullName>
    </recommendedName>
</protein>
<comment type="cofactor">
    <cofactor evidence="1">
        <name>FMN</name>
        <dbReference type="ChEBI" id="CHEBI:58210"/>
    </cofactor>
</comment>
<feature type="domain" description="NADH:flavin oxidoreductase/NADH oxidase N-terminal" evidence="9">
    <location>
        <begin position="7"/>
        <end position="154"/>
    </location>
</feature>
<evidence type="ECO:0000256" key="4">
    <source>
        <dbReference type="ARBA" id="ARBA00022643"/>
    </source>
</evidence>
<dbReference type="GO" id="GO:0010181">
    <property type="term" value="F:FMN binding"/>
    <property type="evidence" value="ECO:0007669"/>
    <property type="project" value="InterPro"/>
</dbReference>
<sequence>MPQLSRLFSPISIGTMELPNRIVMAPMTTNYGTPDQEPSQRLLDYLEARAEGGVGLVTVEVCSVDPRHRYQTQSLSLGDDRYIEHHHKLLEVIHRHGAKAQPQITHPGPESMSVWTEGMPGLGPSAICGLGNRPACRALAVEELPGIVEQYAEAKGEFQ</sequence>